<evidence type="ECO:0000256" key="1">
    <source>
        <dbReference type="ARBA" id="ARBA00009600"/>
    </source>
</evidence>
<evidence type="ECO:0000313" key="2">
    <source>
        <dbReference type="EMBL" id="MBJ6368844.1"/>
    </source>
</evidence>
<sequence>MVTIKPKKGNLLIAEPAIIGDVAFNRSIVLLADHTQEGSIGFILNKPLDYTIKDLIPEIEASFRIYNGGPVEQDNLYFIHKVPKLIPDSIEISLGIYWGGDFNIVADLIANKSIKEGDIRFFLGYSGWESNQLESELKGSSWVVIENVYKNSIIEKNYESFWKEKMLEFGGEYSIWSNAPENPNYN</sequence>
<comment type="similarity">
    <text evidence="1">Belongs to the UPF0301 (AlgH) family.</text>
</comment>
<gene>
    <name evidence="2" type="ORF">JF259_12175</name>
</gene>
<name>A0A8J7LNL0_9FLAO</name>
<dbReference type="SUPFAM" id="SSF143456">
    <property type="entry name" value="VC0467-like"/>
    <property type="match status" value="1"/>
</dbReference>
<dbReference type="GO" id="GO:0005829">
    <property type="term" value="C:cytosol"/>
    <property type="evidence" value="ECO:0007669"/>
    <property type="project" value="TreeGrafter"/>
</dbReference>
<dbReference type="AlphaFoldDB" id="A0A8J7LNL0"/>
<protein>
    <submittedName>
        <fullName evidence="2">YqgE/AlgH family protein</fullName>
    </submittedName>
</protein>
<comment type="caution">
    <text evidence="2">The sequence shown here is derived from an EMBL/GenBank/DDBJ whole genome shotgun (WGS) entry which is preliminary data.</text>
</comment>
<dbReference type="PANTHER" id="PTHR30327:SF1">
    <property type="entry name" value="UPF0301 PROTEIN YQGE"/>
    <property type="match status" value="1"/>
</dbReference>
<dbReference type="Proteomes" id="UP000610931">
    <property type="component" value="Unassembled WGS sequence"/>
</dbReference>
<accession>A0A8J7LNL0</accession>
<dbReference type="InterPro" id="IPR003774">
    <property type="entry name" value="AlgH-like"/>
</dbReference>
<dbReference type="EMBL" id="JAELVQ010000016">
    <property type="protein sequence ID" value="MBJ6368844.1"/>
    <property type="molecule type" value="Genomic_DNA"/>
</dbReference>
<dbReference type="PANTHER" id="PTHR30327">
    <property type="entry name" value="UNCHARACTERIZED PROTEIN YQGE"/>
    <property type="match status" value="1"/>
</dbReference>
<keyword evidence="3" id="KW-1185">Reference proteome</keyword>
<reference evidence="2" key="1">
    <citation type="submission" date="2020-12" db="EMBL/GenBank/DDBJ databases">
        <title>Snuella sp. nov., isolated from sediment in Incheon.</title>
        <authorList>
            <person name="Kim W."/>
        </authorList>
    </citation>
    <scope>NUCLEOTIDE SEQUENCE</scope>
    <source>
        <strain evidence="2">CAU 1569</strain>
    </source>
</reference>
<proteinExistence type="inferred from homology"/>
<dbReference type="Pfam" id="PF02622">
    <property type="entry name" value="DUF179"/>
    <property type="match status" value="1"/>
</dbReference>
<dbReference type="Gene3D" id="3.40.1740.10">
    <property type="entry name" value="VC0467-like"/>
    <property type="match status" value="1"/>
</dbReference>
<organism evidence="2 3">
    <name type="scientific">Snuella sedimenti</name>
    <dbReference type="NCBI Taxonomy" id="2798802"/>
    <lineage>
        <taxon>Bacteria</taxon>
        <taxon>Pseudomonadati</taxon>
        <taxon>Bacteroidota</taxon>
        <taxon>Flavobacteriia</taxon>
        <taxon>Flavobacteriales</taxon>
        <taxon>Flavobacteriaceae</taxon>
        <taxon>Snuella</taxon>
    </lineage>
</organism>
<evidence type="ECO:0000313" key="3">
    <source>
        <dbReference type="Proteomes" id="UP000610931"/>
    </source>
</evidence>
<dbReference type="RefSeq" id="WP_199115605.1">
    <property type="nucleotide sequence ID" value="NZ_JAELVQ010000016.1"/>
</dbReference>